<sequence length="216" mass="24393">MKFALVVLLAFAATASAKIEIPNIGRGELGKEIQEFLDLIPVEKVIEITLQYYAQDADFQKMIQYFQSEGFKQLVKDVEALSEIKVLMDYIHNAGIDIYKIVNILNSALGLPALTPPSYYIGTQITGGIKGYVQDILAVLPKQQLQDLYKKKLETSKVFADFIAQLESENFQQIVNKVYAHPKFQELLTHARSAGIDLELIKNLLEVLWGIRIPTY</sequence>
<accession>A0A6I9VSD8</accession>
<evidence type="ECO:0000313" key="3">
    <source>
        <dbReference type="RefSeq" id="XP_011631835.1"/>
    </source>
</evidence>
<dbReference type="GeneID" id="105423676"/>
<reference evidence="3" key="1">
    <citation type="submission" date="2025-08" db="UniProtKB">
        <authorList>
            <consortium name="RefSeq"/>
        </authorList>
    </citation>
    <scope>IDENTIFICATION</scope>
</reference>
<dbReference type="PANTHER" id="PTHR21163">
    <property type="entry name" value="PROTEIN G12"/>
    <property type="match status" value="1"/>
</dbReference>
<organism evidence="2 3">
    <name type="scientific">Pogonomyrmex barbatus</name>
    <name type="common">red harvester ant</name>
    <dbReference type="NCBI Taxonomy" id="144034"/>
    <lineage>
        <taxon>Eukaryota</taxon>
        <taxon>Metazoa</taxon>
        <taxon>Ecdysozoa</taxon>
        <taxon>Arthropoda</taxon>
        <taxon>Hexapoda</taxon>
        <taxon>Insecta</taxon>
        <taxon>Pterygota</taxon>
        <taxon>Neoptera</taxon>
        <taxon>Endopterygota</taxon>
        <taxon>Hymenoptera</taxon>
        <taxon>Apocrita</taxon>
        <taxon>Aculeata</taxon>
        <taxon>Formicoidea</taxon>
        <taxon>Formicidae</taxon>
        <taxon>Myrmicinae</taxon>
        <taxon>Pogonomyrmex</taxon>
    </lineage>
</organism>
<dbReference type="Proteomes" id="UP000504615">
    <property type="component" value="Unplaced"/>
</dbReference>
<dbReference type="PANTHER" id="PTHR21163:SF1">
    <property type="entry name" value="PROTEIN G12"/>
    <property type="match status" value="1"/>
</dbReference>
<evidence type="ECO:0000313" key="2">
    <source>
        <dbReference type="Proteomes" id="UP000504615"/>
    </source>
</evidence>
<name>A0A6I9VSD8_9HYME</name>
<protein>
    <submittedName>
        <fullName evidence="3">Uncharacterized protein LOC105423676</fullName>
    </submittedName>
</protein>
<dbReference type="RefSeq" id="XP_011631835.1">
    <property type="nucleotide sequence ID" value="XM_011633533.2"/>
</dbReference>
<dbReference type="Pfam" id="PF06757">
    <property type="entry name" value="Ins_allergen_rp"/>
    <property type="match status" value="1"/>
</dbReference>
<keyword evidence="2" id="KW-1185">Reference proteome</keyword>
<proteinExistence type="predicted"/>
<dbReference type="OrthoDB" id="7882129at2759"/>
<gene>
    <name evidence="3" type="primary">LOC105423676</name>
</gene>
<evidence type="ECO:0000256" key="1">
    <source>
        <dbReference type="SAM" id="SignalP"/>
    </source>
</evidence>
<dbReference type="KEGG" id="pbar:105423676"/>
<keyword evidence="1" id="KW-0732">Signal</keyword>
<dbReference type="AlphaFoldDB" id="A0A6I9VSD8"/>
<dbReference type="InterPro" id="IPR010629">
    <property type="entry name" value="Ins_allergen"/>
</dbReference>
<feature type="signal peptide" evidence="1">
    <location>
        <begin position="1"/>
        <end position="17"/>
    </location>
</feature>
<feature type="chain" id="PRO_5026975795" evidence="1">
    <location>
        <begin position="18"/>
        <end position="216"/>
    </location>
</feature>